<evidence type="ECO:0000313" key="1">
    <source>
        <dbReference type="EMBL" id="GEN32521.1"/>
    </source>
</evidence>
<dbReference type="InterPro" id="IPR023351">
    <property type="entry name" value="YppE-like_sf"/>
</dbReference>
<evidence type="ECO:0000313" key="2">
    <source>
        <dbReference type="Proteomes" id="UP000321491"/>
    </source>
</evidence>
<dbReference type="Pfam" id="PF08807">
    <property type="entry name" value="DUF1798"/>
    <property type="match status" value="1"/>
</dbReference>
<dbReference type="InterPro" id="IPR014913">
    <property type="entry name" value="YppE-like"/>
</dbReference>
<reference evidence="1 2" key="1">
    <citation type="submission" date="2019-07" db="EMBL/GenBank/DDBJ databases">
        <title>Whole genome shotgun sequence of Cerasibacillus quisquiliarum NBRC 102429.</title>
        <authorList>
            <person name="Hosoyama A."/>
            <person name="Uohara A."/>
            <person name="Ohji S."/>
            <person name="Ichikawa N."/>
        </authorList>
    </citation>
    <scope>NUCLEOTIDE SEQUENCE [LARGE SCALE GENOMIC DNA]</scope>
    <source>
        <strain evidence="1 2">NBRC 102429</strain>
    </source>
</reference>
<dbReference type="AlphaFoldDB" id="A0A511V379"/>
<sequence length="115" mass="13858">MNNVHQLTKRLKKILNELCVRYHNSDPPENKRDPQYFSYVKEVTAPIFSLLDEWEQACLLAIENRSINVFPAQIQSTKENMELIIMHSYYIDIRKKRYMSYIQSIEFVFNQIMDH</sequence>
<accession>A0A511V379</accession>
<evidence type="ECO:0008006" key="3">
    <source>
        <dbReference type="Google" id="ProtNLM"/>
    </source>
</evidence>
<dbReference type="EMBL" id="BJXW01000050">
    <property type="protein sequence ID" value="GEN32521.1"/>
    <property type="molecule type" value="Genomic_DNA"/>
</dbReference>
<gene>
    <name evidence="1" type="ORF">CQU01_27590</name>
</gene>
<name>A0A511V379_9BACI</name>
<proteinExistence type="predicted"/>
<keyword evidence="2" id="KW-1185">Reference proteome</keyword>
<comment type="caution">
    <text evidence="1">The sequence shown here is derived from an EMBL/GenBank/DDBJ whole genome shotgun (WGS) entry which is preliminary data.</text>
</comment>
<dbReference type="Proteomes" id="UP000321491">
    <property type="component" value="Unassembled WGS sequence"/>
</dbReference>
<protein>
    <recommendedName>
        <fullName evidence="3">DUF1798 domain-containing protein</fullName>
    </recommendedName>
</protein>
<dbReference type="OrthoDB" id="2691485at2"/>
<organism evidence="1 2">
    <name type="scientific">Cerasibacillus quisquiliarum</name>
    <dbReference type="NCBI Taxonomy" id="227865"/>
    <lineage>
        <taxon>Bacteria</taxon>
        <taxon>Bacillati</taxon>
        <taxon>Bacillota</taxon>
        <taxon>Bacilli</taxon>
        <taxon>Bacillales</taxon>
        <taxon>Bacillaceae</taxon>
        <taxon>Cerasibacillus</taxon>
    </lineage>
</organism>
<dbReference type="Gene3D" id="1.20.120.440">
    <property type="entry name" value="YppE-like"/>
    <property type="match status" value="1"/>
</dbReference>
<dbReference type="SUPFAM" id="SSF140415">
    <property type="entry name" value="YppE-like"/>
    <property type="match status" value="1"/>
</dbReference>
<dbReference type="RefSeq" id="WP_146938854.1">
    <property type="nucleotide sequence ID" value="NZ_BJXW01000050.1"/>
</dbReference>